<dbReference type="PRINTS" id="PR00108">
    <property type="entry name" value="THYMDSNTHASE"/>
</dbReference>
<dbReference type="EMBL" id="MW366843">
    <property type="protein sequence ID" value="QQO90183.1"/>
    <property type="molecule type" value="Genomic_DNA"/>
</dbReference>
<comment type="similarity">
    <text evidence="1">Belongs to the thymidylate synthase family.</text>
</comment>
<dbReference type="Gene3D" id="3.30.572.10">
    <property type="entry name" value="Thymidylate synthase/dCMP hydroxymethylase domain"/>
    <property type="match status" value="1"/>
</dbReference>
<dbReference type="PANTHER" id="PTHR11548:SF1">
    <property type="entry name" value="THYMIDYLATE SYNTHASE 1"/>
    <property type="match status" value="1"/>
</dbReference>
<protein>
    <recommendedName>
        <fullName evidence="2">thymidylate synthase</fullName>
        <ecNumber evidence="2">2.1.1.45</ecNumber>
    </recommendedName>
</protein>
<evidence type="ECO:0000256" key="4">
    <source>
        <dbReference type="ARBA" id="ARBA00022679"/>
    </source>
</evidence>
<keyword evidence="4" id="KW-0808">Transferase</keyword>
<feature type="domain" description="Thymidylate synthase/dCMP hydroxymethylase" evidence="5">
    <location>
        <begin position="24"/>
        <end position="360"/>
    </location>
</feature>
<gene>
    <name evidence="6" type="ORF">pEaSNUABM5_00041</name>
</gene>
<sequence>MSKTFDLKNPQHFAMYLMESVDGQYMQLVEAIQNSGTLEFDKNRTEDTWQTLIGCAMQLHNTALAFPALLSKQVAWKPAVDETCWFARGETNIRTLNSKIWNEWADADGECGPIYGEMWRRWPDVKVLQLPNANDESPAAERIENEAQRMRNAGYRETQLPDGRMLFEGEIDQLLDALNAVCAHSRSRRIKVATYNPGYIHMQALPPCHTNFEFNVTQATNYERMVAAAAGLPVYDNTLHLTATMRSQDTLLGRPFNIIGYATLLHLFAKYAKLNIGGFTLNTTNTHVYSHHWDALRQQQAQYQELLEEVRTTGHPMTYPQMIISDAIHDMQPKELLDNLSPDMFNLVGYQPKPAVKGRVTK</sequence>
<evidence type="ECO:0000256" key="1">
    <source>
        <dbReference type="ARBA" id="ARBA00009972"/>
    </source>
</evidence>
<dbReference type="Pfam" id="PF00303">
    <property type="entry name" value="Thymidylat_synt"/>
    <property type="match status" value="1"/>
</dbReference>
<name>A0A7T8IVS8_9CAUD</name>
<dbReference type="Proteomes" id="UP000596123">
    <property type="component" value="Segment"/>
</dbReference>
<dbReference type="SUPFAM" id="SSF55831">
    <property type="entry name" value="Thymidylate synthase/dCMP hydroxymethylase"/>
    <property type="match status" value="1"/>
</dbReference>
<dbReference type="PANTHER" id="PTHR11548">
    <property type="entry name" value="THYMIDYLATE SYNTHASE 1"/>
    <property type="match status" value="1"/>
</dbReference>
<evidence type="ECO:0000313" key="6">
    <source>
        <dbReference type="EMBL" id="QQO90183.1"/>
    </source>
</evidence>
<dbReference type="EC" id="2.1.1.45" evidence="2"/>
<dbReference type="GO" id="GO:0004799">
    <property type="term" value="F:thymidylate synthase activity"/>
    <property type="evidence" value="ECO:0007669"/>
    <property type="project" value="UniProtKB-EC"/>
</dbReference>
<dbReference type="InterPro" id="IPR023451">
    <property type="entry name" value="Thymidate_synth/dCMP_Mease_dom"/>
</dbReference>
<dbReference type="InterPro" id="IPR036926">
    <property type="entry name" value="Thymidate_synth/dCMP_Mease_sf"/>
</dbReference>
<dbReference type="GO" id="GO:0006231">
    <property type="term" value="P:dTMP biosynthetic process"/>
    <property type="evidence" value="ECO:0007669"/>
    <property type="project" value="InterPro"/>
</dbReference>
<evidence type="ECO:0000259" key="5">
    <source>
        <dbReference type="Pfam" id="PF00303"/>
    </source>
</evidence>
<evidence type="ECO:0000313" key="7">
    <source>
        <dbReference type="Proteomes" id="UP000596123"/>
    </source>
</evidence>
<evidence type="ECO:0000256" key="2">
    <source>
        <dbReference type="ARBA" id="ARBA00011947"/>
    </source>
</evidence>
<dbReference type="CDD" id="cd00351">
    <property type="entry name" value="TS_Pyrimidine_HMase"/>
    <property type="match status" value="1"/>
</dbReference>
<dbReference type="GO" id="GO:0032259">
    <property type="term" value="P:methylation"/>
    <property type="evidence" value="ECO:0007669"/>
    <property type="project" value="UniProtKB-KW"/>
</dbReference>
<organism evidence="6 7">
    <name type="scientific">Erwinia phage pEa_SNUABM_5</name>
    <dbReference type="NCBI Taxonomy" id="2797313"/>
    <lineage>
        <taxon>Viruses</taxon>
        <taxon>Duplodnaviria</taxon>
        <taxon>Heunggongvirae</taxon>
        <taxon>Uroviricota</taxon>
        <taxon>Caudoviricetes</taxon>
        <taxon>Rivsvirus</taxon>
        <taxon>Rivsvirus SNUABM5</taxon>
    </lineage>
</organism>
<dbReference type="NCBIfam" id="TIGR03284">
    <property type="entry name" value="thym_sym"/>
    <property type="match status" value="1"/>
</dbReference>
<dbReference type="InterPro" id="IPR000398">
    <property type="entry name" value="Thymidylate_synthase"/>
</dbReference>
<evidence type="ECO:0000256" key="3">
    <source>
        <dbReference type="ARBA" id="ARBA00022603"/>
    </source>
</evidence>
<reference evidence="6 7" key="1">
    <citation type="submission" date="2020-12" db="EMBL/GenBank/DDBJ databases">
        <title>Complete genome sequence of Erwinia phage pEa_SNUABM_5.</title>
        <authorList>
            <person name="Kim S.G."/>
            <person name="Lee S.B."/>
            <person name="Kwon J."/>
            <person name="Park S.C."/>
        </authorList>
    </citation>
    <scope>NUCLEOTIDE SEQUENCE [LARGE SCALE GENOMIC DNA]</scope>
</reference>
<keyword evidence="3" id="KW-0489">Methyltransferase</keyword>
<keyword evidence="7" id="KW-1185">Reference proteome</keyword>
<dbReference type="InterPro" id="IPR045097">
    <property type="entry name" value="Thymidate_synth/dCMP_Mease"/>
</dbReference>
<accession>A0A7T8IVS8</accession>
<proteinExistence type="inferred from homology"/>